<reference evidence="4 6" key="2">
    <citation type="submission" date="2018-08" db="EMBL/GenBank/DDBJ databases">
        <title>A genome reference for cultivated species of the human gut microbiota.</title>
        <authorList>
            <person name="Zou Y."/>
            <person name="Xue W."/>
            <person name="Luo G."/>
        </authorList>
    </citation>
    <scope>NUCLEOTIDE SEQUENCE [LARGE SCALE GENOMIC DNA]</scope>
    <source>
        <strain evidence="4 6">AM12-10</strain>
    </source>
</reference>
<dbReference type="AlphaFoldDB" id="A0A133KKP8"/>
<dbReference type="PATRIC" id="fig|1681.50.peg.782"/>
<name>A0A133KKP8_BIFBI</name>
<dbReference type="EMBL" id="QRLR01000003">
    <property type="protein sequence ID" value="RHJ23434.1"/>
    <property type="molecule type" value="Genomic_DNA"/>
</dbReference>
<dbReference type="EMBL" id="JAAJBJ010000006">
    <property type="protein sequence ID" value="NGG36711.1"/>
    <property type="molecule type" value="Genomic_DNA"/>
</dbReference>
<evidence type="ECO:0000313" key="7">
    <source>
        <dbReference type="Proteomes" id="UP000451386"/>
    </source>
</evidence>
<dbReference type="Proteomes" id="UP000070092">
    <property type="component" value="Unassembled WGS sequence"/>
</dbReference>
<dbReference type="Proteomes" id="UP000451386">
    <property type="component" value="Unassembled WGS sequence"/>
</dbReference>
<sequence length="116" mass="13865">MRTTIKGVYYDKSKKLWMAHYKDPLDPLPQKRDVKRGFANRIDAERWRSSEQTLLDAVKRGDAEWTSWQEREAKKEAELARRNTQFEIYAYLFVEQFKQGKNPEPKTSTTLRCDTF</sequence>
<reference evidence="3 8" key="4">
    <citation type="submission" date="2020-02" db="EMBL/GenBank/DDBJ databases">
        <title>Antibiotic susceptibility profiles of lactic acid bacteria isolated from the human vagina and genetic basis of atypical resistances.</title>
        <authorList>
            <person name="Sirichoat A."/>
            <person name="Florez A.B."/>
            <person name="Vazquez L."/>
            <person name="Buppasiri P."/>
            <person name="Panya M."/>
            <person name="Lulitanond V."/>
            <person name="Mayo B."/>
        </authorList>
    </citation>
    <scope>NUCLEOTIDE SEQUENCE [LARGE SCALE GENOMIC DNA]</scope>
    <source>
        <strain evidence="3 8">VA07-1AN</strain>
    </source>
</reference>
<reference evidence="2 5" key="1">
    <citation type="submission" date="2016-01" db="EMBL/GenBank/DDBJ databases">
        <authorList>
            <person name="Oliw E.H."/>
        </authorList>
    </citation>
    <scope>NUCLEOTIDE SEQUENCE [LARGE SCALE GENOMIC DNA]</scope>
    <source>
        <strain evidence="2 5">MJR8628B</strain>
    </source>
</reference>
<dbReference type="RefSeq" id="WP_118269585.1">
    <property type="nucleotide sequence ID" value="NZ_JBCJCK010000005.1"/>
</dbReference>
<gene>
    <name evidence="4" type="ORF">DW137_06955</name>
    <name evidence="3" type="ORF">G5T23_06735</name>
    <name evidence="1" type="ORF">GBA83_06240</name>
    <name evidence="2" type="ORF">HMPREF3196_01884</name>
</gene>
<evidence type="ECO:0008006" key="9">
    <source>
        <dbReference type="Google" id="ProtNLM"/>
    </source>
</evidence>
<evidence type="ECO:0000313" key="5">
    <source>
        <dbReference type="Proteomes" id="UP000070092"/>
    </source>
</evidence>
<organism evidence="2 5">
    <name type="scientific">Bifidobacterium bifidum</name>
    <dbReference type="NCBI Taxonomy" id="1681"/>
    <lineage>
        <taxon>Bacteria</taxon>
        <taxon>Bacillati</taxon>
        <taxon>Actinomycetota</taxon>
        <taxon>Actinomycetes</taxon>
        <taxon>Bifidobacteriales</taxon>
        <taxon>Bifidobacteriaceae</taxon>
        <taxon>Bifidobacterium</taxon>
    </lineage>
</organism>
<reference evidence="1 7" key="3">
    <citation type="journal article" date="2019" name="Nat. Med.">
        <title>A library of human gut bacterial isolates paired with longitudinal multiomics data enables mechanistic microbiome research.</title>
        <authorList>
            <person name="Poyet M."/>
            <person name="Groussin M."/>
            <person name="Gibbons S.M."/>
            <person name="Avila-Pacheco J."/>
            <person name="Jiang X."/>
            <person name="Kearney S.M."/>
            <person name="Perrotta A.R."/>
            <person name="Berdy B."/>
            <person name="Zhao S."/>
            <person name="Lieberman T.D."/>
            <person name="Swanson P.K."/>
            <person name="Smith M."/>
            <person name="Roesemann S."/>
            <person name="Alexander J.E."/>
            <person name="Rich S.A."/>
            <person name="Livny J."/>
            <person name="Vlamakis H."/>
            <person name="Clish C."/>
            <person name="Bullock K."/>
            <person name="Deik A."/>
            <person name="Scott J."/>
            <person name="Pierce K.A."/>
            <person name="Xavier R.J."/>
            <person name="Alm E.J."/>
        </authorList>
    </citation>
    <scope>NUCLEOTIDE SEQUENCE [LARGE SCALE GENOMIC DNA]</scope>
    <source>
        <strain evidence="1 7">BIOML-A13</strain>
    </source>
</reference>
<evidence type="ECO:0000313" key="1">
    <source>
        <dbReference type="EMBL" id="KAB7486606.1"/>
    </source>
</evidence>
<protein>
    <recommendedName>
        <fullName evidence="9">Integrase</fullName>
    </recommendedName>
</protein>
<evidence type="ECO:0000313" key="6">
    <source>
        <dbReference type="Proteomes" id="UP000283727"/>
    </source>
</evidence>
<evidence type="ECO:0000313" key="3">
    <source>
        <dbReference type="EMBL" id="NGG36711.1"/>
    </source>
</evidence>
<dbReference type="EMBL" id="WDOP01000004">
    <property type="protein sequence ID" value="KAB7486606.1"/>
    <property type="molecule type" value="Genomic_DNA"/>
</dbReference>
<accession>A0A133KKP8</accession>
<dbReference type="Proteomes" id="UP000283727">
    <property type="component" value="Unassembled WGS sequence"/>
</dbReference>
<dbReference type="EMBL" id="LRPO01000051">
    <property type="protein sequence ID" value="KWZ80173.1"/>
    <property type="molecule type" value="Genomic_DNA"/>
</dbReference>
<dbReference type="Proteomes" id="UP000488776">
    <property type="component" value="Unassembled WGS sequence"/>
</dbReference>
<evidence type="ECO:0000313" key="8">
    <source>
        <dbReference type="Proteomes" id="UP000488776"/>
    </source>
</evidence>
<evidence type="ECO:0000313" key="4">
    <source>
        <dbReference type="EMBL" id="RHJ23434.1"/>
    </source>
</evidence>
<proteinExistence type="predicted"/>
<evidence type="ECO:0000313" key="2">
    <source>
        <dbReference type="EMBL" id="KWZ80173.1"/>
    </source>
</evidence>
<comment type="caution">
    <text evidence="2">The sequence shown here is derived from an EMBL/GenBank/DDBJ whole genome shotgun (WGS) entry which is preliminary data.</text>
</comment>